<dbReference type="Gene3D" id="3.40.190.10">
    <property type="entry name" value="Periplasmic binding protein-like II"/>
    <property type="match status" value="1"/>
</dbReference>
<dbReference type="AlphaFoldDB" id="A0A927RKS8"/>
<evidence type="ECO:0000313" key="2">
    <source>
        <dbReference type="EMBL" id="MBE1608536.1"/>
    </source>
</evidence>
<dbReference type="SUPFAM" id="SSF53850">
    <property type="entry name" value="Periplasmic binding protein-like II"/>
    <property type="match status" value="1"/>
</dbReference>
<reference evidence="2" key="1">
    <citation type="submission" date="2020-10" db="EMBL/GenBank/DDBJ databases">
        <title>Sequencing the genomes of 1000 actinobacteria strains.</title>
        <authorList>
            <person name="Klenk H.-P."/>
        </authorList>
    </citation>
    <scope>NUCLEOTIDE SEQUENCE</scope>
    <source>
        <strain evidence="2">DSM 45354</strain>
    </source>
</reference>
<evidence type="ECO:0008006" key="4">
    <source>
        <dbReference type="Google" id="ProtNLM"/>
    </source>
</evidence>
<comment type="similarity">
    <text evidence="1">Belongs to the bacterial solute-binding protein 1 family.</text>
</comment>
<organism evidence="2 3">
    <name type="scientific">Actinopolymorpha pittospori</name>
    <dbReference type="NCBI Taxonomy" id="648752"/>
    <lineage>
        <taxon>Bacteria</taxon>
        <taxon>Bacillati</taxon>
        <taxon>Actinomycetota</taxon>
        <taxon>Actinomycetes</taxon>
        <taxon>Propionibacteriales</taxon>
        <taxon>Actinopolymorphaceae</taxon>
        <taxon>Actinopolymorpha</taxon>
    </lineage>
</organism>
<keyword evidence="3" id="KW-1185">Reference proteome</keyword>
<dbReference type="EMBL" id="JADBEM010000001">
    <property type="protein sequence ID" value="MBE1608536.1"/>
    <property type="molecule type" value="Genomic_DNA"/>
</dbReference>
<evidence type="ECO:0000313" key="3">
    <source>
        <dbReference type="Proteomes" id="UP000638648"/>
    </source>
</evidence>
<proteinExistence type="inferred from homology"/>
<dbReference type="RefSeq" id="WP_192752301.1">
    <property type="nucleotide sequence ID" value="NZ_BAABJL010000097.1"/>
</dbReference>
<dbReference type="PANTHER" id="PTHR43649">
    <property type="entry name" value="ARABINOSE-BINDING PROTEIN-RELATED"/>
    <property type="match status" value="1"/>
</dbReference>
<dbReference type="PANTHER" id="PTHR43649:SF31">
    <property type="entry name" value="SN-GLYCEROL-3-PHOSPHATE-BINDING PERIPLASMIC PROTEIN UGPB"/>
    <property type="match status" value="1"/>
</dbReference>
<gene>
    <name evidence="2" type="ORF">HEB94_005384</name>
</gene>
<dbReference type="InterPro" id="IPR050490">
    <property type="entry name" value="Bact_solute-bd_prot1"/>
</dbReference>
<comment type="caution">
    <text evidence="2">The sequence shown here is derived from an EMBL/GenBank/DDBJ whole genome shotgun (WGS) entry which is preliminary data.</text>
</comment>
<evidence type="ECO:0000256" key="1">
    <source>
        <dbReference type="ARBA" id="ARBA00008520"/>
    </source>
</evidence>
<dbReference type="InterPro" id="IPR006311">
    <property type="entry name" value="TAT_signal"/>
</dbReference>
<dbReference type="Proteomes" id="UP000638648">
    <property type="component" value="Unassembled WGS sequence"/>
</dbReference>
<accession>A0A927RKS8</accession>
<dbReference type="PROSITE" id="PS51257">
    <property type="entry name" value="PROKAR_LIPOPROTEIN"/>
    <property type="match status" value="1"/>
</dbReference>
<name>A0A927RKS8_9ACTN</name>
<protein>
    <recommendedName>
        <fullName evidence="4">Extracellular solute-binding protein</fullName>
    </recommendedName>
</protein>
<sequence length="544" mass="59624">MIDGTTRRQLLKTMSTATFLALGGGVLSACSRSGGASGADVVLTVAGGVAGFDAMPTAKEQKANPSTKAYADALSAWLKDNPGVRTKQVSLNVWDQQALSTAITGGTAPAAFPADVVSAWNQAQLAAASKQGLFADVTDQLKAHKVEENLTDYAKPIFMRKKVGDRFFVAPRVYNVGTGIHYRLDLIRQAGLKEPTPDWTWDDVRELARGLTTESRKGMVLQGSGVNGPMNADGMDFHAHVPAPETGWNWRWDYLGQADRWIPLIQGARDMIFKDQSILSDVSMTDTDARAAFVRGDVAMQHNTVVYYDVPPGTEDAPTDLAKKLGKPIWDVVGWTTEPVGRNGRGSATQGQVDTVGFSPDLAGEALDKSVSLLAYMQTEGWVRQRTAVYEATKDPQRVFVQEDITPVYKGLLEKLPSSPDEAWGEPFMDQVRRAAQIPLVPSDVWFFPAEANQGPTTTVRDDMTSRWANERGDIDLRADLTNLGATLNKQAASFTSSTGDDEFVKNALAFYEANAEYWQENAPEYYQNVFRDWYEDTVMPALK</sequence>
<dbReference type="PROSITE" id="PS51318">
    <property type="entry name" value="TAT"/>
    <property type="match status" value="1"/>
</dbReference>